<keyword evidence="1" id="KW-0472">Membrane</keyword>
<evidence type="ECO:0000313" key="3">
    <source>
        <dbReference type="Proteomes" id="UP001215503"/>
    </source>
</evidence>
<keyword evidence="1" id="KW-1133">Transmembrane helix</keyword>
<dbReference type="EMBL" id="JARHUD010000001">
    <property type="protein sequence ID" value="MDF2094912.1"/>
    <property type="molecule type" value="Genomic_DNA"/>
</dbReference>
<keyword evidence="1" id="KW-0812">Transmembrane</keyword>
<organism evidence="2 3">
    <name type="scientific">Aquibaculum arenosum</name>
    <dbReference type="NCBI Taxonomy" id="3032591"/>
    <lineage>
        <taxon>Bacteria</taxon>
        <taxon>Pseudomonadati</taxon>
        <taxon>Pseudomonadota</taxon>
        <taxon>Alphaproteobacteria</taxon>
        <taxon>Rhodospirillales</taxon>
        <taxon>Rhodovibrionaceae</taxon>
        <taxon>Aquibaculum</taxon>
    </lineage>
</organism>
<keyword evidence="3" id="KW-1185">Reference proteome</keyword>
<accession>A0ABT5YJ23</accession>
<name>A0ABT5YJ23_9PROT</name>
<reference evidence="2 3" key="1">
    <citation type="submission" date="2023-03" db="EMBL/GenBank/DDBJ databases">
        <title>Fodinicurvata sp. CAU 1616 isolated from sea sendiment.</title>
        <authorList>
            <person name="Kim W."/>
        </authorList>
    </citation>
    <scope>NUCLEOTIDE SEQUENCE [LARGE SCALE GENOMIC DNA]</scope>
    <source>
        <strain evidence="2 3">CAU 1616</strain>
    </source>
</reference>
<comment type="caution">
    <text evidence="2">The sequence shown here is derived from an EMBL/GenBank/DDBJ whole genome shotgun (WGS) entry which is preliminary data.</text>
</comment>
<dbReference type="RefSeq" id="WP_275819821.1">
    <property type="nucleotide sequence ID" value="NZ_JARHUD010000001.1"/>
</dbReference>
<sequence>MSNFLRTVARVRLLLTVVAALLVLGLIAGMSLGLIDWSEDRRFARGIALTLLVFIPAIAMALGQAKARRGGVDRRRGR</sequence>
<evidence type="ECO:0000313" key="2">
    <source>
        <dbReference type="EMBL" id="MDF2094912.1"/>
    </source>
</evidence>
<gene>
    <name evidence="2" type="ORF">P2G67_02845</name>
</gene>
<protein>
    <submittedName>
        <fullName evidence="2">Uncharacterized protein</fullName>
    </submittedName>
</protein>
<proteinExistence type="predicted"/>
<evidence type="ECO:0000256" key="1">
    <source>
        <dbReference type="SAM" id="Phobius"/>
    </source>
</evidence>
<dbReference type="Proteomes" id="UP001215503">
    <property type="component" value="Unassembled WGS sequence"/>
</dbReference>
<feature type="transmembrane region" description="Helical" evidence="1">
    <location>
        <begin position="43"/>
        <end position="65"/>
    </location>
</feature>